<evidence type="ECO:0000313" key="2">
    <source>
        <dbReference type="Proteomes" id="UP001362999"/>
    </source>
</evidence>
<proteinExistence type="predicted"/>
<sequence length="258" mass="28537">MPRLTAANKKAAKELAKELFEWDVTAEKQLAILRYLDQAEVAEAHAQLAKDKAGVGSLPPPDRMQECIAYAEQELQNSSTKILSQSMPGRLLIVANATFLGRVKLLLAGENDHFFTVEIMKHRVAMHTEYCTKYGFYGDPNVPRLNSAANINSSVNTAHDPVELPASDLSTEELQDAPQLKLGTTDVERFRQDLDSLLDLFFVSSSSGEEKFYQVSSIMAKKTGKSFYLTFADEGPDAVCYASDDFFALLTSSHQVMA</sequence>
<name>A0AAW0C4B6_9AGAR</name>
<gene>
    <name evidence="1" type="ORF">R3P38DRAFT_3265276</name>
</gene>
<keyword evidence="2" id="KW-1185">Reference proteome</keyword>
<comment type="caution">
    <text evidence="1">The sequence shown here is derived from an EMBL/GenBank/DDBJ whole genome shotgun (WGS) entry which is preliminary data.</text>
</comment>
<dbReference type="Proteomes" id="UP001362999">
    <property type="component" value="Unassembled WGS sequence"/>
</dbReference>
<protein>
    <submittedName>
        <fullName evidence="1">Uncharacterized protein</fullName>
    </submittedName>
</protein>
<reference evidence="1 2" key="1">
    <citation type="journal article" date="2024" name="J Genomics">
        <title>Draft genome sequencing and assembly of Favolaschia claudopus CIRM-BRFM 2984 isolated from oak limbs.</title>
        <authorList>
            <person name="Navarro D."/>
            <person name="Drula E."/>
            <person name="Chaduli D."/>
            <person name="Cazenave R."/>
            <person name="Ahrendt S."/>
            <person name="Wang J."/>
            <person name="Lipzen A."/>
            <person name="Daum C."/>
            <person name="Barry K."/>
            <person name="Grigoriev I.V."/>
            <person name="Favel A."/>
            <person name="Rosso M.N."/>
            <person name="Martin F."/>
        </authorList>
    </citation>
    <scope>NUCLEOTIDE SEQUENCE [LARGE SCALE GENOMIC DNA]</scope>
    <source>
        <strain evidence="1 2">CIRM-BRFM 2984</strain>
    </source>
</reference>
<dbReference type="EMBL" id="JAWWNJ010000023">
    <property type="protein sequence ID" value="KAK7033341.1"/>
    <property type="molecule type" value="Genomic_DNA"/>
</dbReference>
<organism evidence="1 2">
    <name type="scientific">Favolaschia claudopus</name>
    <dbReference type="NCBI Taxonomy" id="2862362"/>
    <lineage>
        <taxon>Eukaryota</taxon>
        <taxon>Fungi</taxon>
        <taxon>Dikarya</taxon>
        <taxon>Basidiomycota</taxon>
        <taxon>Agaricomycotina</taxon>
        <taxon>Agaricomycetes</taxon>
        <taxon>Agaricomycetidae</taxon>
        <taxon>Agaricales</taxon>
        <taxon>Marasmiineae</taxon>
        <taxon>Mycenaceae</taxon>
        <taxon>Favolaschia</taxon>
    </lineage>
</organism>
<evidence type="ECO:0000313" key="1">
    <source>
        <dbReference type="EMBL" id="KAK7033341.1"/>
    </source>
</evidence>
<dbReference type="AlphaFoldDB" id="A0AAW0C4B6"/>
<accession>A0AAW0C4B6</accession>